<dbReference type="Pfam" id="PF24735">
    <property type="entry name" value="DUF7686"/>
    <property type="match status" value="1"/>
</dbReference>
<evidence type="ECO:0000259" key="2">
    <source>
        <dbReference type="Pfam" id="PF24735"/>
    </source>
</evidence>
<evidence type="ECO:0000313" key="4">
    <source>
        <dbReference type="EMBL" id="QVY61248.1"/>
    </source>
</evidence>
<feature type="domain" description="DUF7713" evidence="3">
    <location>
        <begin position="124"/>
        <end position="184"/>
    </location>
</feature>
<organism evidence="4 5">
    <name type="scientific">Cytobacillus gottheilii</name>
    <dbReference type="NCBI Taxonomy" id="859144"/>
    <lineage>
        <taxon>Bacteria</taxon>
        <taxon>Bacillati</taxon>
        <taxon>Bacillota</taxon>
        <taxon>Bacilli</taxon>
        <taxon>Bacillales</taxon>
        <taxon>Bacillaceae</taxon>
        <taxon>Cytobacillus</taxon>
    </lineage>
</organism>
<keyword evidence="5" id="KW-1185">Reference proteome</keyword>
<evidence type="ECO:0000259" key="3">
    <source>
        <dbReference type="Pfam" id="PF24828"/>
    </source>
</evidence>
<name>A0ABX8FA14_9BACI</name>
<dbReference type="Pfam" id="PF24828">
    <property type="entry name" value="DUF7713"/>
    <property type="match status" value="1"/>
</dbReference>
<reference evidence="4 5" key="1">
    <citation type="submission" date="2021-03" db="EMBL/GenBank/DDBJ databases">
        <title>The first data on the complete genome of the tetrodotoxin-producing bacterium.</title>
        <authorList>
            <person name="Melnikova D.I."/>
            <person name="Nijland R."/>
            <person name="Magarlamov T.Y."/>
        </authorList>
    </citation>
    <scope>NUCLEOTIDE SEQUENCE [LARGE SCALE GENOMIC DNA]</scope>
    <source>
        <strain evidence="4 5">1839</strain>
    </source>
</reference>
<gene>
    <name evidence="4" type="ORF">J1899_20180</name>
</gene>
<accession>A0ABX8FA14</accession>
<proteinExistence type="predicted"/>
<dbReference type="InterPro" id="IPR056103">
    <property type="entry name" value="DUF7686"/>
</dbReference>
<sequence length="184" mass="21322">MAKCDACGLREAKIHLSIEDDQLSLCNDCYNEYMAGELEVELEELLESFSLKDSEGVVRTFLVETRLYPIGIFMEAKENIEFGYTFAVHGELEDEQQQLLNRLIEKTKKGIKEKYIESKVFLSGQPYESLIKDHFAGRIEYDEFAEGLPLIIIDGRAYTWEEVGRLIMSYEGFQIKVKMYDQTD</sequence>
<dbReference type="RefSeq" id="WP_214476290.1">
    <property type="nucleotide sequence ID" value="NZ_CANKUS010000001.1"/>
</dbReference>
<protein>
    <submittedName>
        <fullName evidence="4">Uncharacterized protein</fullName>
    </submittedName>
</protein>
<dbReference type="InterPro" id="IPR056102">
    <property type="entry name" value="DUF7685"/>
</dbReference>
<feature type="domain" description="DUF7686" evidence="2">
    <location>
        <begin position="46"/>
        <end position="111"/>
    </location>
</feature>
<dbReference type="InterPro" id="IPR056130">
    <property type="entry name" value="DUF7713"/>
</dbReference>
<dbReference type="Proteomes" id="UP000679247">
    <property type="component" value="Chromosome"/>
</dbReference>
<dbReference type="Pfam" id="PF24734">
    <property type="entry name" value="DUF7685"/>
    <property type="match status" value="1"/>
</dbReference>
<evidence type="ECO:0000259" key="1">
    <source>
        <dbReference type="Pfam" id="PF24734"/>
    </source>
</evidence>
<evidence type="ECO:0000313" key="5">
    <source>
        <dbReference type="Proteomes" id="UP000679247"/>
    </source>
</evidence>
<dbReference type="EMBL" id="CP071709">
    <property type="protein sequence ID" value="QVY61248.1"/>
    <property type="molecule type" value="Genomic_DNA"/>
</dbReference>
<feature type="domain" description="DUF7685" evidence="1">
    <location>
        <begin position="3"/>
        <end position="41"/>
    </location>
</feature>